<dbReference type="AlphaFoldDB" id="A0A7S3PN74"/>
<dbReference type="PANTHER" id="PTHR12893">
    <property type="entry name" value="GOLGI REASSEMBLY STACKING PROTEIN GRASP"/>
    <property type="match status" value="1"/>
</dbReference>
<organism evidence="6">
    <name type="scientific">Aplanochytrium stocchinoi</name>
    <dbReference type="NCBI Taxonomy" id="215587"/>
    <lineage>
        <taxon>Eukaryota</taxon>
        <taxon>Sar</taxon>
        <taxon>Stramenopiles</taxon>
        <taxon>Bigyra</taxon>
        <taxon>Labyrinthulomycetes</taxon>
        <taxon>Thraustochytrida</taxon>
        <taxon>Thraustochytriidae</taxon>
        <taxon>Aplanochytrium</taxon>
    </lineage>
</organism>
<protein>
    <recommendedName>
        <fullName evidence="5">PDZ GRASP-type domain-containing protein</fullName>
    </recommendedName>
</protein>
<evidence type="ECO:0000256" key="4">
    <source>
        <dbReference type="ARBA" id="ARBA00023136"/>
    </source>
</evidence>
<gene>
    <name evidence="6" type="ORF">ASTO00021_LOCUS15081</name>
</gene>
<dbReference type="Gene3D" id="2.30.42.10">
    <property type="match status" value="2"/>
</dbReference>
<feature type="domain" description="PDZ GRASP-type" evidence="5">
    <location>
        <begin position="29"/>
        <end position="125"/>
    </location>
</feature>
<keyword evidence="3" id="KW-0333">Golgi apparatus</keyword>
<dbReference type="PANTHER" id="PTHR12893:SF0">
    <property type="entry name" value="GRASP65"/>
    <property type="match status" value="1"/>
</dbReference>
<accession>A0A7S3PN74</accession>
<reference evidence="6" key="1">
    <citation type="submission" date="2021-01" db="EMBL/GenBank/DDBJ databases">
        <authorList>
            <person name="Corre E."/>
            <person name="Pelletier E."/>
            <person name="Niang G."/>
            <person name="Scheremetjew M."/>
            <person name="Finn R."/>
            <person name="Kale V."/>
            <person name="Holt S."/>
            <person name="Cochrane G."/>
            <person name="Meng A."/>
            <person name="Brown T."/>
            <person name="Cohen L."/>
        </authorList>
    </citation>
    <scope>NUCLEOTIDE SEQUENCE</scope>
    <source>
        <strain evidence="6">GSBS06</strain>
    </source>
</reference>
<evidence type="ECO:0000256" key="3">
    <source>
        <dbReference type="ARBA" id="ARBA00023034"/>
    </source>
</evidence>
<dbReference type="InterPro" id="IPR007583">
    <property type="entry name" value="GRASP55_65"/>
</dbReference>
<evidence type="ECO:0000256" key="2">
    <source>
        <dbReference type="ARBA" id="ARBA00022737"/>
    </source>
</evidence>
<name>A0A7S3PN74_9STRA</name>
<dbReference type="Pfam" id="PF04495">
    <property type="entry name" value="GRASP55_65"/>
    <property type="match status" value="1"/>
</dbReference>
<evidence type="ECO:0000313" key="6">
    <source>
        <dbReference type="EMBL" id="CAE0445049.1"/>
    </source>
</evidence>
<evidence type="ECO:0000259" key="5">
    <source>
        <dbReference type="PROSITE" id="PS51865"/>
    </source>
</evidence>
<keyword evidence="2" id="KW-0677">Repeat</keyword>
<dbReference type="InterPro" id="IPR024958">
    <property type="entry name" value="GRASP_PDZ"/>
</dbReference>
<dbReference type="PROSITE" id="PS51865">
    <property type="entry name" value="PDZ_GRASP"/>
    <property type="match status" value="2"/>
</dbReference>
<feature type="domain" description="PDZ GRASP-type" evidence="5">
    <location>
        <begin position="131"/>
        <end position="209"/>
    </location>
</feature>
<dbReference type="InterPro" id="IPR036034">
    <property type="entry name" value="PDZ_sf"/>
</dbReference>
<dbReference type="GO" id="GO:0000139">
    <property type="term" value="C:Golgi membrane"/>
    <property type="evidence" value="ECO:0007669"/>
    <property type="project" value="UniProtKB-SubCell"/>
</dbReference>
<comment type="subcellular location">
    <subcellularLocation>
        <location evidence="1">Golgi apparatus membrane</location>
    </subcellularLocation>
</comment>
<dbReference type="GO" id="GO:0007030">
    <property type="term" value="P:Golgi organization"/>
    <property type="evidence" value="ECO:0007669"/>
    <property type="project" value="TreeGrafter"/>
</dbReference>
<dbReference type="EMBL" id="HBIN01019778">
    <property type="protein sequence ID" value="CAE0445049.1"/>
    <property type="molecule type" value="Transcribed_RNA"/>
</dbReference>
<sequence length="209" mass="23746">MGNADSDLSSTELEVIEEAAAEILTKRPYGHRILGIQENSPCSYETIKQDIVPFFDFIVEANGVSCDKDDGSFVQIIQDCVRQKKELNLKIFNIKNKQIRTISCQPNMDWGGEGALGLTIKFDFIADIQDHCIHVLDVTNHSPAEKAGLDPYNDYILGTPHYVMRDSDDLNELVSENMDTMIELFVYSQTNDEVRRYRIVCMIFLSLIL</sequence>
<dbReference type="SUPFAM" id="SSF50156">
    <property type="entry name" value="PDZ domain-like"/>
    <property type="match status" value="1"/>
</dbReference>
<keyword evidence="4" id="KW-0472">Membrane</keyword>
<evidence type="ECO:0000256" key="1">
    <source>
        <dbReference type="ARBA" id="ARBA00004394"/>
    </source>
</evidence>
<proteinExistence type="predicted"/>